<protein>
    <submittedName>
        <fullName evidence="3">RNase H domain-containing protein</fullName>
    </submittedName>
</protein>
<dbReference type="Pfam" id="PF05380">
    <property type="entry name" value="Peptidase_A17"/>
    <property type="match status" value="2"/>
</dbReference>
<evidence type="ECO:0000256" key="1">
    <source>
        <dbReference type="SAM" id="MobiDB-lite"/>
    </source>
</evidence>
<dbReference type="AlphaFoldDB" id="A0A183VHE5"/>
<name>A0A183VHE5_TOXCA</name>
<organism evidence="2 3">
    <name type="scientific">Toxocara canis</name>
    <name type="common">Canine roundworm</name>
    <dbReference type="NCBI Taxonomy" id="6265"/>
    <lineage>
        <taxon>Eukaryota</taxon>
        <taxon>Metazoa</taxon>
        <taxon>Ecdysozoa</taxon>
        <taxon>Nematoda</taxon>
        <taxon>Chromadorea</taxon>
        <taxon>Rhabditida</taxon>
        <taxon>Spirurina</taxon>
        <taxon>Ascaridomorpha</taxon>
        <taxon>Ascaridoidea</taxon>
        <taxon>Toxocaridae</taxon>
        <taxon>Toxocara</taxon>
    </lineage>
</organism>
<evidence type="ECO:0000313" key="2">
    <source>
        <dbReference type="Proteomes" id="UP000050794"/>
    </source>
</evidence>
<evidence type="ECO:0000313" key="3">
    <source>
        <dbReference type="WBParaSite" id="TCNE_0002016901-mRNA-1"/>
    </source>
</evidence>
<feature type="region of interest" description="Disordered" evidence="1">
    <location>
        <begin position="78"/>
        <end position="99"/>
    </location>
</feature>
<dbReference type="Proteomes" id="UP000050794">
    <property type="component" value="Unassembled WGS sequence"/>
</dbReference>
<dbReference type="PANTHER" id="PTHR47331">
    <property type="entry name" value="PHD-TYPE DOMAIN-CONTAINING PROTEIN"/>
    <property type="match status" value="1"/>
</dbReference>
<keyword evidence="2" id="KW-1185">Reference proteome</keyword>
<accession>A0A183VHE5</accession>
<sequence length="320" mass="37003">MDPTDRRVEATTKIIGLQWSKNQDTLILSTQRFKASTITRRTLLSFIHSHFDPLGLLAPVLLRLKIFHQDLTRTKLPWDEPIPQPSRSKISEKHGKRRKSAYQLHRQRKHFSPRFHRCISTCVCMRGTCPTRTKQQAWKTEEISLIRFIGNGNTSLHVFTHASVRAYACAVHVRQEQNNKVQTFLLFSKTRLCPISGLTIQRLELLAVLIGVRALNFVTTQLQLHGSPLYVWSDSKWALAWIQHNGEKLPRFVKNRHKEIRRYSGTQYAYVKSAHNPADIATRGTSMNPLSNNSLWFHGRPWLQSSNVQWPSNIESRPLS</sequence>
<reference evidence="3" key="1">
    <citation type="submission" date="2016-06" db="UniProtKB">
        <authorList>
            <consortium name="WormBaseParasite"/>
        </authorList>
    </citation>
    <scope>IDENTIFICATION</scope>
</reference>
<proteinExistence type="predicted"/>
<dbReference type="WBParaSite" id="TCNE_0002016901-mRNA-1">
    <property type="protein sequence ID" value="TCNE_0002016901-mRNA-1"/>
    <property type="gene ID" value="TCNE_0002016901"/>
</dbReference>
<dbReference type="InterPro" id="IPR008042">
    <property type="entry name" value="Retrotrans_Pao"/>
</dbReference>